<dbReference type="Gene3D" id="1.10.443.10">
    <property type="entry name" value="Intergrase catalytic core"/>
    <property type="match status" value="1"/>
</dbReference>
<dbReference type="InterPro" id="IPR050090">
    <property type="entry name" value="Tyrosine_recombinase_XerCD"/>
</dbReference>
<dbReference type="Gene3D" id="1.10.150.130">
    <property type="match status" value="1"/>
</dbReference>
<dbReference type="InterPro" id="IPR011010">
    <property type="entry name" value="DNA_brk_join_enz"/>
</dbReference>
<comment type="caution">
    <text evidence="8">The sequence shown here is derived from an EMBL/GenBank/DDBJ whole genome shotgun (WGS) entry which is preliminary data.</text>
</comment>
<evidence type="ECO:0000313" key="9">
    <source>
        <dbReference type="Proteomes" id="UP000252387"/>
    </source>
</evidence>
<evidence type="ECO:0000313" key="8">
    <source>
        <dbReference type="EMBL" id="RCS30347.1"/>
    </source>
</evidence>
<evidence type="ECO:0000256" key="5">
    <source>
        <dbReference type="PROSITE-ProRule" id="PRU01248"/>
    </source>
</evidence>
<evidence type="ECO:0000259" key="7">
    <source>
        <dbReference type="PROSITE" id="PS51900"/>
    </source>
</evidence>
<organism evidence="8 9">
    <name type="scientific">Rhodanobacter denitrificans</name>
    <dbReference type="NCBI Taxonomy" id="666685"/>
    <lineage>
        <taxon>Bacteria</taxon>
        <taxon>Pseudomonadati</taxon>
        <taxon>Pseudomonadota</taxon>
        <taxon>Gammaproteobacteria</taxon>
        <taxon>Lysobacterales</taxon>
        <taxon>Rhodanobacteraceae</taxon>
        <taxon>Rhodanobacter</taxon>
    </lineage>
</organism>
<keyword evidence="4" id="KW-0233">DNA recombination</keyword>
<dbReference type="GO" id="GO:0015074">
    <property type="term" value="P:DNA integration"/>
    <property type="evidence" value="ECO:0007669"/>
    <property type="project" value="UniProtKB-KW"/>
</dbReference>
<evidence type="ECO:0000256" key="3">
    <source>
        <dbReference type="ARBA" id="ARBA00023125"/>
    </source>
</evidence>
<dbReference type="InterPro" id="IPR002104">
    <property type="entry name" value="Integrase_catalytic"/>
</dbReference>
<sequence length="342" mass="40312">MRVSKRGDVWWVSFTTPHGQRIRRSAGTDDKTRALEYLDRLKVQYWEQQRLGVKPDRSWQDAAVRWVKETSHKRTREKDIAKLRRLDRYLGHLMLSQVTRDVIDQIGERLAQTSSPSNANRYLAVIRSILRRARDDWEWVSHIPKVQLYREPKQRIRFLTPDEARRLLTELPEHLREMAQFALTTGLRQRNVSYLQWSQVDMSRRVAWIHPDEAKAGRAIGVPLNEDALDVLRRRLGRHGDYVFTYQGKPVDRCSTKAWKRALERAGIEQSFRWHDLRHTWASWHVQSGTPLQELMELGSWASYDMVLRYAHLAADHLRGAASRIDGTFLTHKQKPQLVRLS</sequence>
<keyword evidence="3 5" id="KW-0238">DNA-binding</keyword>
<evidence type="ECO:0000259" key="6">
    <source>
        <dbReference type="PROSITE" id="PS51898"/>
    </source>
</evidence>
<protein>
    <submittedName>
        <fullName evidence="8">Site-specific integrase</fullName>
    </submittedName>
</protein>
<dbReference type="GO" id="GO:0003677">
    <property type="term" value="F:DNA binding"/>
    <property type="evidence" value="ECO:0007669"/>
    <property type="project" value="UniProtKB-UniRule"/>
</dbReference>
<feature type="domain" description="Tyr recombinase" evidence="6">
    <location>
        <begin position="154"/>
        <end position="323"/>
    </location>
</feature>
<evidence type="ECO:0000256" key="2">
    <source>
        <dbReference type="ARBA" id="ARBA00022908"/>
    </source>
</evidence>
<evidence type="ECO:0000256" key="1">
    <source>
        <dbReference type="ARBA" id="ARBA00008857"/>
    </source>
</evidence>
<dbReference type="InterPro" id="IPR044068">
    <property type="entry name" value="CB"/>
</dbReference>
<evidence type="ECO:0000256" key="4">
    <source>
        <dbReference type="ARBA" id="ARBA00023172"/>
    </source>
</evidence>
<dbReference type="PROSITE" id="PS51898">
    <property type="entry name" value="TYR_RECOMBINASE"/>
    <property type="match status" value="1"/>
</dbReference>
<keyword evidence="2" id="KW-0229">DNA integration</keyword>
<dbReference type="CDD" id="cd00796">
    <property type="entry name" value="INT_Rci_Hp1_C"/>
    <property type="match status" value="1"/>
</dbReference>
<keyword evidence="9" id="KW-1185">Reference proteome</keyword>
<dbReference type="EMBL" id="QFWQ01000004">
    <property type="protein sequence ID" value="RCS30347.1"/>
    <property type="molecule type" value="Genomic_DNA"/>
</dbReference>
<feature type="domain" description="Core-binding (CB)" evidence="7">
    <location>
        <begin position="57"/>
        <end position="134"/>
    </location>
</feature>
<dbReference type="PANTHER" id="PTHR30349">
    <property type="entry name" value="PHAGE INTEGRASE-RELATED"/>
    <property type="match status" value="1"/>
</dbReference>
<dbReference type="PANTHER" id="PTHR30349:SF64">
    <property type="entry name" value="PROPHAGE INTEGRASE INTD-RELATED"/>
    <property type="match status" value="1"/>
</dbReference>
<reference evidence="8 9" key="1">
    <citation type="submission" date="2018-05" db="EMBL/GenBank/DDBJ databases">
        <title>Draft genome sequence of Rhodanobacter denitrificans Yn1 isolated from gold copper mine.</title>
        <authorList>
            <person name="Yang N."/>
            <person name="Mazhar H.S."/>
            <person name="Rensing C."/>
        </authorList>
    </citation>
    <scope>NUCLEOTIDE SEQUENCE [LARGE SCALE GENOMIC DNA]</scope>
    <source>
        <strain evidence="8 9">Yn1</strain>
    </source>
</reference>
<dbReference type="GO" id="GO:0006310">
    <property type="term" value="P:DNA recombination"/>
    <property type="evidence" value="ECO:0007669"/>
    <property type="project" value="UniProtKB-KW"/>
</dbReference>
<dbReference type="Pfam" id="PF00589">
    <property type="entry name" value="Phage_integrase"/>
    <property type="match status" value="1"/>
</dbReference>
<dbReference type="InterPro" id="IPR013762">
    <property type="entry name" value="Integrase-like_cat_sf"/>
</dbReference>
<dbReference type="SUPFAM" id="SSF56349">
    <property type="entry name" value="DNA breaking-rejoining enzymes"/>
    <property type="match status" value="1"/>
</dbReference>
<gene>
    <name evidence="8" type="ORF">DEO45_05810</name>
</gene>
<dbReference type="InterPro" id="IPR010998">
    <property type="entry name" value="Integrase_recombinase_N"/>
</dbReference>
<accession>A0A368KET6</accession>
<dbReference type="PROSITE" id="PS51900">
    <property type="entry name" value="CB"/>
    <property type="match status" value="1"/>
</dbReference>
<comment type="similarity">
    <text evidence="1">Belongs to the 'phage' integrase family.</text>
</comment>
<dbReference type="AlphaFoldDB" id="A0A368KET6"/>
<proteinExistence type="inferred from homology"/>
<name>A0A368KET6_9GAMM</name>
<dbReference type="Proteomes" id="UP000252387">
    <property type="component" value="Unassembled WGS sequence"/>
</dbReference>
<dbReference type="OrthoDB" id="9057547at2"/>